<organism evidence="1 2">
    <name type="scientific">Imshaugia aleurites</name>
    <dbReference type="NCBI Taxonomy" id="172621"/>
    <lineage>
        <taxon>Eukaryota</taxon>
        <taxon>Fungi</taxon>
        <taxon>Dikarya</taxon>
        <taxon>Ascomycota</taxon>
        <taxon>Pezizomycotina</taxon>
        <taxon>Lecanoromycetes</taxon>
        <taxon>OSLEUM clade</taxon>
        <taxon>Lecanoromycetidae</taxon>
        <taxon>Lecanorales</taxon>
        <taxon>Lecanorineae</taxon>
        <taxon>Parmeliaceae</taxon>
        <taxon>Imshaugia</taxon>
    </lineage>
</organism>
<comment type="caution">
    <text evidence="1">The sequence shown here is derived from an EMBL/GenBank/DDBJ whole genome shotgun (WGS) entry which is preliminary data.</text>
</comment>
<dbReference type="EMBL" id="CAJPDT010000179">
    <property type="protein sequence ID" value="CAF9942313.1"/>
    <property type="molecule type" value="Genomic_DNA"/>
</dbReference>
<reference evidence="1" key="1">
    <citation type="submission" date="2021-03" db="EMBL/GenBank/DDBJ databases">
        <authorList>
            <person name="Tagirdzhanova G."/>
        </authorList>
    </citation>
    <scope>NUCLEOTIDE SEQUENCE</scope>
</reference>
<dbReference type="AlphaFoldDB" id="A0A8H3J7R1"/>
<dbReference type="InterPro" id="IPR038883">
    <property type="entry name" value="AN11006-like"/>
</dbReference>
<gene>
    <name evidence="1" type="ORF">IMSHALPRED_003474</name>
</gene>
<evidence type="ECO:0000313" key="1">
    <source>
        <dbReference type="EMBL" id="CAF9942313.1"/>
    </source>
</evidence>
<accession>A0A8H3J7R1</accession>
<dbReference type="PANTHER" id="PTHR42085:SF2">
    <property type="entry name" value="F-BOX DOMAIN-CONTAINING PROTEIN"/>
    <property type="match status" value="1"/>
</dbReference>
<keyword evidence="2" id="KW-1185">Reference proteome</keyword>
<dbReference type="PANTHER" id="PTHR42085">
    <property type="entry name" value="F-BOX DOMAIN-CONTAINING PROTEIN"/>
    <property type="match status" value="1"/>
</dbReference>
<dbReference type="Proteomes" id="UP000664534">
    <property type="component" value="Unassembled WGS sequence"/>
</dbReference>
<evidence type="ECO:0000313" key="2">
    <source>
        <dbReference type="Proteomes" id="UP000664534"/>
    </source>
</evidence>
<name>A0A8H3J7R1_9LECA</name>
<sequence length="366" mass="42082">MAKAKPSPTLVEMESKLGYKVDSLTYPDESSKRFYSDLRPIPNSTYGKTREEFEEYEKKMYGKEEKTISEKALPELDIVKTIAHDEDTVTITRRNHIVFYNFTVDVHHGYGFDLPLLFTSDEASRTLSVAKLRPNPICSAVPMFFRLPREVRDKIYTFALPMGKWQIGDVENYDGFNFTGSIGDPSGFYFPLSSELTVLRVDRQIRQEALPLAYRRMVFHLDDMDNLIKLLIAVGRIGRDNIESLELIWESRADSELKWDEAPDSDDLFLTLPALHAVKCVQLLKQCKRLKFLRLYFESDLITDISPDAFKSDPGIRELCSIRGIKRVQIWNLGHEPIEQHGLAKWLKGEMESAGEEGENEKGIDK</sequence>
<dbReference type="OrthoDB" id="5413827at2759"/>
<protein>
    <submittedName>
        <fullName evidence="1">Uncharacterized protein</fullName>
    </submittedName>
</protein>
<proteinExistence type="predicted"/>